<evidence type="ECO:0000256" key="2">
    <source>
        <dbReference type="ARBA" id="ARBA00006311"/>
    </source>
</evidence>
<feature type="compositionally biased region" description="Low complexity" evidence="5">
    <location>
        <begin position="9"/>
        <end position="27"/>
    </location>
</feature>
<dbReference type="PANTHER" id="PTHR14024:SF11">
    <property type="entry name" value="PERILIPIN-3"/>
    <property type="match status" value="1"/>
</dbReference>
<sequence>MADNKETEPQPNAQQAQDSQPAQDPQSLVSRVGNLPLLSSTYQMLSSAYSTTKENVPLLKGVMDVAESGVCTLAAAASTGSKPILDRLEPQITAVNEYAMLGLDKVEQKLPILQQPADKVVSDMYSSVTGAKDAMIGAVMGGVEMTRAAVNERINTVSQMVSSGVNMALSHSESWVDHYLPMSEKELAALSEPVPSEEAAAMVSSSPAGSGSSSDSSPSYFVRLGKLSAKVRERALEQSLGRARNARDATHAAVTQISSTLDLLENARTTLVTANQQLGGAPEQLMQRWKEWQQRQQQQGQLQGGEGEGTQGEQSMEVDGTSNQGMQLESWTLSMARDLTGQLRTACSTVVSSAQGLPSTVQEQLLNARHTAEELQRSLGNASTLTPQLLQQTRNQITQVRQSLDGVVEYLLHNTPLNWLVGPFAPQNTEKPGKAEATAQPAPPSQA</sequence>
<evidence type="ECO:0000313" key="7">
    <source>
        <dbReference type="Proteomes" id="UP000823561"/>
    </source>
</evidence>
<proteinExistence type="inferred from homology"/>
<feature type="region of interest" description="Disordered" evidence="5">
    <location>
        <begin position="1"/>
        <end position="27"/>
    </location>
</feature>
<dbReference type="PIRSF" id="PIRSF036881">
    <property type="entry name" value="PAT"/>
    <property type="match status" value="1"/>
</dbReference>
<organism evidence="6 7">
    <name type="scientific">Alosa alosa</name>
    <name type="common">allis shad</name>
    <dbReference type="NCBI Taxonomy" id="278164"/>
    <lineage>
        <taxon>Eukaryota</taxon>
        <taxon>Metazoa</taxon>
        <taxon>Chordata</taxon>
        <taxon>Craniata</taxon>
        <taxon>Vertebrata</taxon>
        <taxon>Euteleostomi</taxon>
        <taxon>Actinopterygii</taxon>
        <taxon>Neopterygii</taxon>
        <taxon>Teleostei</taxon>
        <taxon>Clupei</taxon>
        <taxon>Clupeiformes</taxon>
        <taxon>Clupeoidei</taxon>
        <taxon>Clupeidae</taxon>
        <taxon>Alosa</taxon>
    </lineage>
</organism>
<comment type="caution">
    <text evidence="6">The sequence shown here is derived from an EMBL/GenBank/DDBJ whole genome shotgun (WGS) entry which is preliminary data.</text>
</comment>
<name>A0AAV6GRZ1_9TELE</name>
<dbReference type="GO" id="GO:0010890">
    <property type="term" value="P:positive regulation of triglyceride storage"/>
    <property type="evidence" value="ECO:0007669"/>
    <property type="project" value="TreeGrafter"/>
</dbReference>
<dbReference type="Gene3D" id="1.20.120.340">
    <property type="entry name" value="Flagellar protein FliS"/>
    <property type="match status" value="1"/>
</dbReference>
<gene>
    <name evidence="6" type="ORF">AALO_G00130590</name>
</gene>
<feature type="compositionally biased region" description="Low complexity" evidence="5">
    <location>
        <begin position="204"/>
        <end position="219"/>
    </location>
</feature>
<evidence type="ECO:0000313" key="6">
    <source>
        <dbReference type="EMBL" id="KAG5276321.1"/>
    </source>
</evidence>
<dbReference type="Proteomes" id="UP000823561">
    <property type="component" value="Chromosome 9"/>
</dbReference>
<dbReference type="GO" id="GO:0005811">
    <property type="term" value="C:lipid droplet"/>
    <property type="evidence" value="ECO:0007669"/>
    <property type="project" value="UniProtKB-SubCell"/>
</dbReference>
<feature type="region of interest" description="Disordered" evidence="5">
    <location>
        <begin position="198"/>
        <end position="219"/>
    </location>
</feature>
<dbReference type="InterPro" id="IPR004279">
    <property type="entry name" value="Perilipin"/>
</dbReference>
<comment type="similarity">
    <text evidence="2 4">Belongs to the perilipin family.</text>
</comment>
<dbReference type="EMBL" id="JADWDJ010000009">
    <property type="protein sequence ID" value="KAG5276321.1"/>
    <property type="molecule type" value="Genomic_DNA"/>
</dbReference>
<feature type="region of interest" description="Disordered" evidence="5">
    <location>
        <begin position="289"/>
        <end position="323"/>
    </location>
</feature>
<feature type="region of interest" description="Disordered" evidence="5">
    <location>
        <begin position="424"/>
        <end position="447"/>
    </location>
</feature>
<dbReference type="GO" id="GO:0005829">
    <property type="term" value="C:cytosol"/>
    <property type="evidence" value="ECO:0007669"/>
    <property type="project" value="TreeGrafter"/>
</dbReference>
<evidence type="ECO:0000256" key="4">
    <source>
        <dbReference type="PIRNR" id="PIRNR036881"/>
    </source>
</evidence>
<evidence type="ECO:0000256" key="3">
    <source>
        <dbReference type="ARBA" id="ARBA00022677"/>
    </source>
</evidence>
<protein>
    <recommendedName>
        <fullName evidence="4">Perilipin</fullName>
    </recommendedName>
</protein>
<evidence type="ECO:0000256" key="1">
    <source>
        <dbReference type="ARBA" id="ARBA00004502"/>
    </source>
</evidence>
<keyword evidence="3" id="KW-0551">Lipid droplet</keyword>
<dbReference type="SUPFAM" id="SSF109775">
    <property type="entry name" value="Mannose-6-phosphate receptor binding protein 1 (Tip47), C-terminal domain"/>
    <property type="match status" value="1"/>
</dbReference>
<dbReference type="GO" id="GO:0019915">
    <property type="term" value="P:lipid storage"/>
    <property type="evidence" value="ECO:0007669"/>
    <property type="project" value="TreeGrafter"/>
</dbReference>
<evidence type="ECO:0000256" key="5">
    <source>
        <dbReference type="SAM" id="MobiDB-lite"/>
    </source>
</evidence>
<dbReference type="PANTHER" id="PTHR14024">
    <property type="entry name" value="PERILIPIN"/>
    <property type="match status" value="1"/>
</dbReference>
<dbReference type="AlphaFoldDB" id="A0AAV6GRZ1"/>
<accession>A0AAV6GRZ1</accession>
<keyword evidence="7" id="KW-1185">Reference proteome</keyword>
<comment type="subcellular location">
    <subcellularLocation>
        <location evidence="1">Lipid droplet</location>
    </subcellularLocation>
</comment>
<reference evidence="6" key="1">
    <citation type="submission" date="2020-10" db="EMBL/GenBank/DDBJ databases">
        <title>Chromosome-scale genome assembly of the Allis shad, Alosa alosa.</title>
        <authorList>
            <person name="Margot Z."/>
            <person name="Christophe K."/>
            <person name="Cabau C."/>
            <person name="Louis A."/>
            <person name="Berthelot C."/>
            <person name="Parey E."/>
            <person name="Roest Crollius H."/>
            <person name="Montfort J."/>
            <person name="Robinson-Rechavi M."/>
            <person name="Bucao C."/>
            <person name="Bouchez O."/>
            <person name="Gislard M."/>
            <person name="Lluch J."/>
            <person name="Milhes M."/>
            <person name="Lampietro C."/>
            <person name="Lopez Roques C."/>
            <person name="Donnadieu C."/>
            <person name="Braasch I."/>
            <person name="Desvignes T."/>
            <person name="Postlethwait J."/>
            <person name="Bobe J."/>
            <person name="Guiguen Y."/>
        </authorList>
    </citation>
    <scope>NUCLEOTIDE SEQUENCE</scope>
    <source>
        <strain evidence="6">M-15738</strain>
        <tissue evidence="6">Blood</tissue>
    </source>
</reference>
<dbReference type="Pfam" id="PF03036">
    <property type="entry name" value="Perilipin"/>
    <property type="match status" value="1"/>
</dbReference>